<comment type="subcellular location">
    <subcellularLocation>
        <location evidence="1">Cytoplasm</location>
        <location evidence="1">Cytoskeleton</location>
        <location evidence="1">Spindle</location>
    </subcellularLocation>
</comment>
<evidence type="ECO:0000313" key="8">
    <source>
        <dbReference type="Proteomes" id="UP000327044"/>
    </source>
</evidence>
<reference evidence="7" key="2">
    <citation type="submission" date="2019-08" db="EMBL/GenBank/DDBJ databases">
        <authorList>
            <consortium name="Photinus pyralis genome working group"/>
            <person name="Fallon T.R."/>
            <person name="Sander Lower S.E."/>
            <person name="Weng J.-K."/>
        </authorList>
    </citation>
    <scope>NUCLEOTIDE SEQUENCE</scope>
    <source>
        <strain evidence="7">1611_PpyrPB1</strain>
        <tissue evidence="7">Whole body</tissue>
    </source>
</reference>
<reference evidence="7 8" key="1">
    <citation type="journal article" date="2018" name="Elife">
        <title>Firefly genomes illuminate parallel origins of bioluminescence in beetles.</title>
        <authorList>
            <person name="Fallon T.R."/>
            <person name="Lower S.E."/>
            <person name="Chang C.H."/>
            <person name="Bessho-Uehara M."/>
            <person name="Martin G.J."/>
            <person name="Bewick A.J."/>
            <person name="Behringer M."/>
            <person name="Debat H.J."/>
            <person name="Wong I."/>
            <person name="Day J.C."/>
            <person name="Suvorov A."/>
            <person name="Silva C.J."/>
            <person name="Stanger-Hall K.F."/>
            <person name="Hall D.W."/>
            <person name="Schmitz R.J."/>
            <person name="Nelson D.R."/>
            <person name="Lewis S.M."/>
            <person name="Shigenobu S."/>
            <person name="Bybee S.M."/>
            <person name="Larracuente A.M."/>
            <person name="Oba Y."/>
            <person name="Weng J.K."/>
        </authorList>
    </citation>
    <scope>NUCLEOTIDE SEQUENCE [LARGE SCALE GENOMIC DNA]</scope>
    <source>
        <strain evidence="7">1611_PpyrPB1</strain>
        <tissue evidence="7">Whole body</tissue>
    </source>
</reference>
<sequence length="527" mass="59842">MNPVITFNKSYEHRLQEYTEILTDPHHKLVHSSQVHKKWSIYAELAIQVSGWYAIWKIPRLICEQLKIEFPITVFVHVVDVHYEKLAATVKVLADDGDTNLSGRHFIVPLIELWPTKKQDPSHQPGLSSTADCLDSLRVFYLYIFMPWDLEEDDSINWVREHLESRLRLFYEISTNNIPKHTAVHINNLITEARHLHKRRCVEDDAKYRVRMMQIRNEVEFLENPLLRLALLKRRERLVPKRKGNEPAHVVVLPQGKVDDYITFLNHVKPHVGATNVRYKPSLNTALIDGATDDVILLSNCRHSFKELYALQNGGVLKGLFGRDDTVVFSPQEINMLDCCGTCTFENLTIEVQAAQCGLLVRQGTVTLKNCKFVNAVKSHTCDGIIVSPGAILNVIDCDIVGFERAIIANFLSKVHVTNTKIENARFGLTIYDNSTVKLDSCHFRNCCDFAVGVETRNELEDCPNGNFDMLKMFPFVTIKNVTGEGNGADCNINSVGEIDLIQDLLNAQSDDDSSDETLDTTIVKLK</sequence>
<evidence type="ECO:0000259" key="5">
    <source>
        <dbReference type="Pfam" id="PF23762"/>
    </source>
</evidence>
<dbReference type="Pfam" id="PF23762">
    <property type="entry name" value="SHCBP_N"/>
    <property type="match status" value="1"/>
</dbReference>
<evidence type="ECO:0000313" key="6">
    <source>
        <dbReference type="EMBL" id="KAB0800626.1"/>
    </source>
</evidence>
<keyword evidence="2" id="KW-0963">Cytoplasm</keyword>
<dbReference type="InterPro" id="IPR039448">
    <property type="entry name" value="Beta_helix"/>
</dbReference>
<dbReference type="InterPro" id="IPR057508">
    <property type="entry name" value="SHCBP-like_N"/>
</dbReference>
<keyword evidence="3" id="KW-0206">Cytoskeleton</keyword>
<dbReference type="PANTHER" id="PTHR14695">
    <property type="entry name" value="SHC SH2-DOMAIN BINDING PROTEIN 1-RELATED"/>
    <property type="match status" value="1"/>
</dbReference>
<evidence type="ECO:0000259" key="4">
    <source>
        <dbReference type="Pfam" id="PF13229"/>
    </source>
</evidence>
<dbReference type="EMBL" id="VVIM01000004">
    <property type="protein sequence ID" value="KAB0800626.1"/>
    <property type="molecule type" value="Genomic_DNA"/>
</dbReference>
<dbReference type="GO" id="GO:0005819">
    <property type="term" value="C:spindle"/>
    <property type="evidence" value="ECO:0007669"/>
    <property type="project" value="UniProtKB-SubCell"/>
</dbReference>
<dbReference type="InterPro" id="IPR045140">
    <property type="entry name" value="SHCBP1-like"/>
</dbReference>
<protein>
    <submittedName>
        <fullName evidence="7">Uncharacterized protein</fullName>
    </submittedName>
</protein>
<evidence type="ECO:0000313" key="7">
    <source>
        <dbReference type="EMBL" id="KAB0803961.1"/>
    </source>
</evidence>
<keyword evidence="8" id="KW-1185">Reference proteome</keyword>
<dbReference type="SUPFAM" id="SSF51126">
    <property type="entry name" value="Pectin lyase-like"/>
    <property type="match status" value="1"/>
</dbReference>
<dbReference type="InterPro" id="IPR011050">
    <property type="entry name" value="Pectin_lyase_fold/virulence"/>
</dbReference>
<dbReference type="PANTHER" id="PTHR14695:SF4">
    <property type="entry name" value="PROTEIN NESSUN DORMA"/>
    <property type="match status" value="1"/>
</dbReference>
<dbReference type="GO" id="GO:0007112">
    <property type="term" value="P:male meiosis cytokinesis"/>
    <property type="evidence" value="ECO:0007669"/>
    <property type="project" value="TreeGrafter"/>
</dbReference>
<accession>A0A5N4B2X1</accession>
<dbReference type="EMBL" id="VVIM01000001">
    <property type="protein sequence ID" value="KAB0803961.1"/>
    <property type="molecule type" value="Genomic_DNA"/>
</dbReference>
<name>A0A5N4B2X1_PHOPY</name>
<feature type="domain" description="SHC SH2" evidence="5">
    <location>
        <begin position="14"/>
        <end position="199"/>
    </location>
</feature>
<organism evidence="7 8">
    <name type="scientific">Photinus pyralis</name>
    <name type="common">Common eastern firefly</name>
    <name type="synonym">Lampyris pyralis</name>
    <dbReference type="NCBI Taxonomy" id="7054"/>
    <lineage>
        <taxon>Eukaryota</taxon>
        <taxon>Metazoa</taxon>
        <taxon>Ecdysozoa</taxon>
        <taxon>Arthropoda</taxon>
        <taxon>Hexapoda</taxon>
        <taxon>Insecta</taxon>
        <taxon>Pterygota</taxon>
        <taxon>Neoptera</taxon>
        <taxon>Endopterygota</taxon>
        <taxon>Coleoptera</taxon>
        <taxon>Polyphaga</taxon>
        <taxon>Elateriformia</taxon>
        <taxon>Elateroidea</taxon>
        <taxon>Lampyridae</taxon>
        <taxon>Lampyrinae</taxon>
        <taxon>Photinus</taxon>
    </lineage>
</organism>
<gene>
    <name evidence="7" type="ORF">PPYR_00931</name>
    <name evidence="6" type="ORF">PPYR_06366</name>
</gene>
<dbReference type="FunCoup" id="A0A5N4B2X1">
    <property type="interactions" value="166"/>
</dbReference>
<evidence type="ECO:0000256" key="1">
    <source>
        <dbReference type="ARBA" id="ARBA00004186"/>
    </source>
</evidence>
<evidence type="ECO:0000256" key="3">
    <source>
        <dbReference type="ARBA" id="ARBA00023212"/>
    </source>
</evidence>
<dbReference type="AlphaFoldDB" id="A0A5N4B2X1"/>
<comment type="caution">
    <text evidence="7">The sequence shown here is derived from an EMBL/GenBank/DDBJ whole genome shotgun (WGS) entry which is preliminary data.</text>
</comment>
<dbReference type="InParanoid" id="A0A5N4B2X1"/>
<dbReference type="OrthoDB" id="5978115at2759"/>
<dbReference type="Pfam" id="PF13229">
    <property type="entry name" value="Beta_helix"/>
    <property type="match status" value="1"/>
</dbReference>
<evidence type="ECO:0000256" key="2">
    <source>
        <dbReference type="ARBA" id="ARBA00022490"/>
    </source>
</evidence>
<dbReference type="GO" id="GO:0007283">
    <property type="term" value="P:spermatogenesis"/>
    <property type="evidence" value="ECO:0007669"/>
    <property type="project" value="TreeGrafter"/>
</dbReference>
<dbReference type="Proteomes" id="UP000327044">
    <property type="component" value="Unassembled WGS sequence"/>
</dbReference>
<feature type="domain" description="Right handed beta helix" evidence="4">
    <location>
        <begin position="338"/>
        <end position="458"/>
    </location>
</feature>
<dbReference type="InterPro" id="IPR012334">
    <property type="entry name" value="Pectin_lyas_fold"/>
</dbReference>
<dbReference type="Gene3D" id="2.160.20.10">
    <property type="entry name" value="Single-stranded right-handed beta-helix, Pectin lyase-like"/>
    <property type="match status" value="1"/>
</dbReference>
<proteinExistence type="predicted"/>